<proteinExistence type="predicted"/>
<dbReference type="Proteomes" id="UP001529085">
    <property type="component" value="Unassembled WGS sequence"/>
</dbReference>
<evidence type="ECO:0000313" key="3">
    <source>
        <dbReference type="Proteomes" id="UP001529085"/>
    </source>
</evidence>
<organism evidence="2 3">
    <name type="scientific">Winogradskyella marincola</name>
    <dbReference type="NCBI Taxonomy" id="3037795"/>
    <lineage>
        <taxon>Bacteria</taxon>
        <taxon>Pseudomonadati</taxon>
        <taxon>Bacteroidota</taxon>
        <taxon>Flavobacteriia</taxon>
        <taxon>Flavobacteriales</taxon>
        <taxon>Flavobacteriaceae</taxon>
        <taxon>Winogradskyella</taxon>
    </lineage>
</organism>
<keyword evidence="1" id="KW-0732">Signal</keyword>
<gene>
    <name evidence="2" type="ORF">P7122_10230</name>
</gene>
<dbReference type="RefSeq" id="WP_278005701.1">
    <property type="nucleotide sequence ID" value="NZ_JARSBN010000005.1"/>
</dbReference>
<comment type="caution">
    <text evidence="2">The sequence shown here is derived from an EMBL/GenBank/DDBJ whole genome shotgun (WGS) entry which is preliminary data.</text>
</comment>
<feature type="chain" id="PRO_5046743755" evidence="1">
    <location>
        <begin position="20"/>
        <end position="138"/>
    </location>
</feature>
<sequence length="138" mass="15388">MKNLVLTLVLAFSTLFSFAQDEGITITVTIDNVTNDKGKVLMSLHTSETFMKGKGIKDAETSIEDGKVTITFENVLPGEYAILALHDQNDNKRMDFDDNGMPQESFGMSNNVMVMGPPQYEDAKFKVANEDLDLNIRF</sequence>
<name>A0ABT6G2V1_9FLAO</name>
<evidence type="ECO:0000256" key="1">
    <source>
        <dbReference type="SAM" id="SignalP"/>
    </source>
</evidence>
<reference evidence="2 3" key="1">
    <citation type="submission" date="2023-03" db="EMBL/GenBank/DDBJ databases">
        <title>Strain YYF002 represents a novel species in the genus Winogradskyella isolated from seawater.</title>
        <authorList>
            <person name="Fu Z.-Y."/>
        </authorList>
    </citation>
    <scope>NUCLEOTIDE SEQUENCE [LARGE SCALE GENOMIC DNA]</scope>
    <source>
        <strain evidence="2 3">YYF002</strain>
    </source>
</reference>
<dbReference type="EMBL" id="JARSBN010000005">
    <property type="protein sequence ID" value="MDG4716252.1"/>
    <property type="molecule type" value="Genomic_DNA"/>
</dbReference>
<dbReference type="InterPro" id="IPR018673">
    <property type="entry name" value="DUF2141"/>
</dbReference>
<protein>
    <submittedName>
        <fullName evidence="2">DUF2141 domain-containing protein</fullName>
    </submittedName>
</protein>
<accession>A0ABT6G2V1</accession>
<keyword evidence="3" id="KW-1185">Reference proteome</keyword>
<dbReference type="Pfam" id="PF09912">
    <property type="entry name" value="DUF2141"/>
    <property type="match status" value="1"/>
</dbReference>
<feature type="signal peptide" evidence="1">
    <location>
        <begin position="1"/>
        <end position="19"/>
    </location>
</feature>
<evidence type="ECO:0000313" key="2">
    <source>
        <dbReference type="EMBL" id="MDG4716252.1"/>
    </source>
</evidence>